<gene>
    <name evidence="3" type="ORF">P8828_18745</name>
</gene>
<reference evidence="3 4" key="1">
    <citation type="submission" date="2023-03" db="EMBL/GenBank/DDBJ databases">
        <title>Agriculturally important microbes genome sequencing.</title>
        <authorList>
            <person name="Dunlap C."/>
        </authorList>
    </citation>
    <scope>NUCLEOTIDE SEQUENCE [LARGE SCALE GENOMIC DNA]</scope>
    <source>
        <strain evidence="3 4">CBP-3203</strain>
    </source>
</reference>
<protein>
    <recommendedName>
        <fullName evidence="2">Peptidase MA-like domain-containing protein</fullName>
    </recommendedName>
</protein>
<keyword evidence="4" id="KW-1185">Reference proteome</keyword>
<keyword evidence="1" id="KW-0732">Signal</keyword>
<name>A0ABU6H862_9BACI</name>
<dbReference type="Proteomes" id="UP001341297">
    <property type="component" value="Unassembled WGS sequence"/>
</dbReference>
<dbReference type="EMBL" id="JARRTL010000024">
    <property type="protein sequence ID" value="MEC0486820.1"/>
    <property type="molecule type" value="Genomic_DNA"/>
</dbReference>
<feature type="domain" description="Peptidase MA-like" evidence="2">
    <location>
        <begin position="144"/>
        <end position="272"/>
    </location>
</feature>
<dbReference type="Pfam" id="PF13485">
    <property type="entry name" value="Peptidase_MA_2"/>
    <property type="match status" value="1"/>
</dbReference>
<evidence type="ECO:0000313" key="4">
    <source>
        <dbReference type="Proteomes" id="UP001341297"/>
    </source>
</evidence>
<evidence type="ECO:0000256" key="1">
    <source>
        <dbReference type="SAM" id="SignalP"/>
    </source>
</evidence>
<feature type="chain" id="PRO_5045805155" description="Peptidase MA-like domain-containing protein" evidence="1">
    <location>
        <begin position="20"/>
        <end position="315"/>
    </location>
</feature>
<comment type="caution">
    <text evidence="3">The sequence shown here is derived from an EMBL/GenBank/DDBJ whole genome shotgun (WGS) entry which is preliminary data.</text>
</comment>
<evidence type="ECO:0000259" key="2">
    <source>
        <dbReference type="Pfam" id="PF13485"/>
    </source>
</evidence>
<sequence>MGKRVKAALVLLAAGILFAAVFHQDKAGDIPVSGGPDTQELLKSKEMTRFRQVSMYYSEREKPLLKLTKQTLNDAADLNRMLFQNLRLHGIDLVFFSSPKEIEAFSKLSNITGFYSDETRMIGLLPEERERLLKGEGFAVFLYERVLIHEYTHYAFHEKLRELGSEPEDYPLWFHEGVAEWAAAHDTAYVRALPSVVPFAKLKTDRQWQKMREEDEADIYLQSYYMIDELVRKKGKSVILDIMKETAEGHTFEQGFKAAVNEDISQFEEEFRRKYDHEKTALCDPMPFSLLMNGSLLSCAFGWHLHLALDRGVKG</sequence>
<proteinExistence type="predicted"/>
<dbReference type="RefSeq" id="WP_048353485.1">
    <property type="nucleotide sequence ID" value="NZ_CP023481.1"/>
</dbReference>
<evidence type="ECO:0000313" key="3">
    <source>
        <dbReference type="EMBL" id="MEC0486820.1"/>
    </source>
</evidence>
<dbReference type="InterPro" id="IPR039568">
    <property type="entry name" value="Peptidase_MA-like_dom"/>
</dbReference>
<organism evidence="3 4">
    <name type="scientific">Bacillus glycinifermentans</name>
    <dbReference type="NCBI Taxonomy" id="1664069"/>
    <lineage>
        <taxon>Bacteria</taxon>
        <taxon>Bacillati</taxon>
        <taxon>Bacillota</taxon>
        <taxon>Bacilli</taxon>
        <taxon>Bacillales</taxon>
        <taxon>Bacillaceae</taxon>
        <taxon>Bacillus</taxon>
    </lineage>
</organism>
<feature type="signal peptide" evidence="1">
    <location>
        <begin position="1"/>
        <end position="19"/>
    </location>
</feature>
<accession>A0ABU6H862</accession>